<evidence type="ECO:0000256" key="3">
    <source>
        <dbReference type="SAM" id="Phobius"/>
    </source>
</evidence>
<proteinExistence type="inferred from homology"/>
<feature type="transmembrane region" description="Helical" evidence="3">
    <location>
        <begin position="55"/>
        <end position="74"/>
    </location>
</feature>
<dbReference type="PANTHER" id="PTHR48090">
    <property type="entry name" value="UNDECAPRENYL-PHOSPHATE 4-DEOXY-4-FORMAMIDO-L-ARABINOSE TRANSFERASE-RELATED"/>
    <property type="match status" value="1"/>
</dbReference>
<evidence type="ECO:0000256" key="1">
    <source>
        <dbReference type="ARBA" id="ARBA00006739"/>
    </source>
</evidence>
<feature type="region of interest" description="Disordered" evidence="2">
    <location>
        <begin position="638"/>
        <end position="672"/>
    </location>
</feature>
<evidence type="ECO:0000313" key="6">
    <source>
        <dbReference type="Proteomes" id="UP000450000"/>
    </source>
</evidence>
<evidence type="ECO:0000259" key="4">
    <source>
        <dbReference type="Pfam" id="PF00535"/>
    </source>
</evidence>
<dbReference type="GO" id="GO:0016740">
    <property type="term" value="F:transferase activity"/>
    <property type="evidence" value="ECO:0007669"/>
    <property type="project" value="UniProtKB-KW"/>
</dbReference>
<dbReference type="SUPFAM" id="SSF53448">
    <property type="entry name" value="Nucleotide-diphospho-sugar transferases"/>
    <property type="match status" value="1"/>
</dbReference>
<dbReference type="EMBL" id="WBOF01000001">
    <property type="protein sequence ID" value="MQS12098.1"/>
    <property type="molecule type" value="Genomic_DNA"/>
</dbReference>
<gene>
    <name evidence="5" type="ORF">F7Q99_07255</name>
</gene>
<keyword evidence="5" id="KW-0808">Transferase</keyword>
<keyword evidence="3" id="KW-1133">Transmembrane helix</keyword>
<feature type="transmembrane region" description="Helical" evidence="3">
    <location>
        <begin position="185"/>
        <end position="210"/>
    </location>
</feature>
<dbReference type="Pfam" id="PF00535">
    <property type="entry name" value="Glycos_transf_2"/>
    <property type="match status" value="1"/>
</dbReference>
<dbReference type="PANTHER" id="PTHR48090:SF7">
    <property type="entry name" value="RFBJ PROTEIN"/>
    <property type="match status" value="1"/>
</dbReference>
<accession>A0A6N7KNS3</accession>
<dbReference type="AlphaFoldDB" id="A0A6N7KNS3"/>
<reference evidence="5 6" key="1">
    <citation type="submission" date="2019-09" db="EMBL/GenBank/DDBJ databases">
        <title>Genome Sequences of Streptomyces kaniharaensis ATCC 21070.</title>
        <authorList>
            <person name="Zhu W."/>
            <person name="De Crecy-Lagard V."/>
            <person name="Richards N.G."/>
        </authorList>
    </citation>
    <scope>NUCLEOTIDE SEQUENCE [LARGE SCALE GENOMIC DNA]</scope>
    <source>
        <strain evidence="5 6">SF-557</strain>
    </source>
</reference>
<evidence type="ECO:0000313" key="5">
    <source>
        <dbReference type="EMBL" id="MQS12098.1"/>
    </source>
</evidence>
<feature type="transmembrane region" description="Helical" evidence="3">
    <location>
        <begin position="216"/>
        <end position="241"/>
    </location>
</feature>
<comment type="similarity">
    <text evidence="1">Belongs to the glycosyltransferase 2 family.</text>
</comment>
<name>A0A6N7KNS3_9ACTN</name>
<comment type="caution">
    <text evidence="5">The sequence shown here is derived from an EMBL/GenBank/DDBJ whole genome shotgun (WGS) entry which is preliminary data.</text>
</comment>
<feature type="transmembrane region" description="Helical" evidence="3">
    <location>
        <begin position="323"/>
        <end position="341"/>
    </location>
</feature>
<dbReference type="Gene3D" id="3.90.550.10">
    <property type="entry name" value="Spore Coat Polysaccharide Biosynthesis Protein SpsA, Chain A"/>
    <property type="match status" value="1"/>
</dbReference>
<keyword evidence="6" id="KW-1185">Reference proteome</keyword>
<dbReference type="InterPro" id="IPR050256">
    <property type="entry name" value="Glycosyltransferase_2"/>
</dbReference>
<organism evidence="5 6">
    <name type="scientific">Streptomyces kaniharaensis</name>
    <dbReference type="NCBI Taxonomy" id="212423"/>
    <lineage>
        <taxon>Bacteria</taxon>
        <taxon>Bacillati</taxon>
        <taxon>Actinomycetota</taxon>
        <taxon>Actinomycetes</taxon>
        <taxon>Kitasatosporales</taxon>
        <taxon>Streptomycetaceae</taxon>
        <taxon>Streptomyces</taxon>
    </lineage>
</organism>
<feature type="transmembrane region" description="Helical" evidence="3">
    <location>
        <begin position="86"/>
        <end position="106"/>
    </location>
</feature>
<dbReference type="OrthoDB" id="2369748at2"/>
<dbReference type="InterPro" id="IPR029044">
    <property type="entry name" value="Nucleotide-diphossugar_trans"/>
</dbReference>
<dbReference type="InterPro" id="IPR001173">
    <property type="entry name" value="Glyco_trans_2-like"/>
</dbReference>
<keyword evidence="3" id="KW-0812">Transmembrane</keyword>
<keyword evidence="3" id="KW-0472">Membrane</keyword>
<dbReference type="Proteomes" id="UP000450000">
    <property type="component" value="Unassembled WGS sequence"/>
</dbReference>
<evidence type="ECO:0000256" key="2">
    <source>
        <dbReference type="SAM" id="MobiDB-lite"/>
    </source>
</evidence>
<protein>
    <submittedName>
        <fullName evidence="5">Glycosyltransferase</fullName>
    </submittedName>
</protein>
<feature type="transmembrane region" description="Helical" evidence="3">
    <location>
        <begin position="295"/>
        <end position="316"/>
    </location>
</feature>
<feature type="domain" description="Glycosyltransferase 2-like" evidence="4">
    <location>
        <begin position="405"/>
        <end position="572"/>
    </location>
</feature>
<feature type="transmembrane region" description="Helical" evidence="3">
    <location>
        <begin position="253"/>
        <end position="275"/>
    </location>
</feature>
<feature type="transmembrane region" description="Helical" evidence="3">
    <location>
        <begin position="135"/>
        <end position="164"/>
    </location>
</feature>
<sequence>MASRNLGTAQYSGLAALLAVLAAMGVALAAVQTVLAASVVRHTERAEAVDPLPLLRRAVALAALVALFLAPAAWPLARALHFDGPLPVLLVDLFLVPSTACVVLWAQTYGVRGLPGVGVPVAAGGLVRLAAGVSALWNGGGICGVVAATVLGESVTAVLLLAGLRRIGQGPRLHTGAVLRLPPRAAVAGVATFAGLWALTGIDVVCARTWLPADQAGSYCAAALLAKATLFAANLIVLFLLRKMASGDDRAAGRALGSGLAAAALAGTAVTGLLALGGRTVVPLVFGPGYRIEPLLGLLLGICAALLLALTVLLHYHATNGTSVSGGWVGALAFPVLVAVFSRTASGIAAAHGVAAGIAVLCALPGTGTARRREAGAGVAPARTGEQSVLRPPHPLARAADLDVSIVIPYYNPGLAVRHQVADVLRVLDGYGVPYEVVAVADGCTDGSEWLLADLEHPNLRRIGYPVNAGKGAAVRTGFELCRGRWVGFIDADGDLPADLLPMVLDAARDQDADAVIGTKWQQSSTFSPELGIGRWICSHVYRWVTQLLFRLPVTDTQTGLKVFRREALAELLPRCQEDRFVFDLEILALLYRHRYRRIAEVPVRFKPRSCSTVCAAAVFLMVADTVRLSVRLHRPPRPGVVRSRPASGNSYHQTAPADPQSALRPVPDALS</sequence>
<feature type="transmembrane region" description="Helical" evidence="3">
    <location>
        <begin position="347"/>
        <end position="364"/>
    </location>
</feature>